<keyword evidence="3" id="KW-1185">Reference proteome</keyword>
<organism evidence="2 3">
    <name type="scientific">Avibacterium endocarditidis</name>
    <dbReference type="NCBI Taxonomy" id="380674"/>
    <lineage>
        <taxon>Bacteria</taxon>
        <taxon>Pseudomonadati</taxon>
        <taxon>Pseudomonadota</taxon>
        <taxon>Gammaproteobacteria</taxon>
        <taxon>Pasteurellales</taxon>
        <taxon>Pasteurellaceae</taxon>
        <taxon>Avibacterium</taxon>
    </lineage>
</organism>
<keyword evidence="1" id="KW-1133">Transmembrane helix</keyword>
<dbReference type="PROSITE" id="PS51257">
    <property type="entry name" value="PROKAR_LIPOPROTEIN"/>
    <property type="match status" value="1"/>
</dbReference>
<reference evidence="2 3" key="1">
    <citation type="submission" date="2018-02" db="EMBL/GenBank/DDBJ databases">
        <title>Classification genera of Pasteurellaceae by whole genome sequence comparison.</title>
        <authorList>
            <person name="Christensen H."/>
        </authorList>
    </citation>
    <scope>NUCLEOTIDE SEQUENCE [LARGE SCALE GENOMIC DNA]</scope>
    <source>
        <strain evidence="2 3">20186H4H1</strain>
    </source>
</reference>
<evidence type="ECO:0000313" key="3">
    <source>
        <dbReference type="Proteomes" id="UP000237229"/>
    </source>
</evidence>
<evidence type="ECO:0000256" key="1">
    <source>
        <dbReference type="SAM" id="Phobius"/>
    </source>
</evidence>
<evidence type="ECO:0000313" key="2">
    <source>
        <dbReference type="EMBL" id="POY43195.1"/>
    </source>
</evidence>
<sequence length="88" mass="10410">MMSKKSIIPIMKFIFTVGICFLVVYGCVWLYFFSPAYFETTIAQLARLQGYPLAYQALFNQIYWVTLLISLNFAVIGYFIYMCFLRRK</sequence>
<name>A0ABX4ZVI5_9PAST</name>
<feature type="transmembrane region" description="Helical" evidence="1">
    <location>
        <begin position="12"/>
        <end position="32"/>
    </location>
</feature>
<comment type="caution">
    <text evidence="2">The sequence shown here is derived from an EMBL/GenBank/DDBJ whole genome shotgun (WGS) entry which is preliminary data.</text>
</comment>
<feature type="transmembrane region" description="Helical" evidence="1">
    <location>
        <begin position="62"/>
        <end position="84"/>
    </location>
</feature>
<gene>
    <name evidence="2" type="ORF">C3Z13_00500</name>
</gene>
<keyword evidence="1" id="KW-0472">Membrane</keyword>
<protein>
    <submittedName>
        <fullName evidence="2">Uncharacterized protein</fullName>
    </submittedName>
</protein>
<dbReference type="EMBL" id="PQVI01000003">
    <property type="protein sequence ID" value="POY43195.1"/>
    <property type="molecule type" value="Genomic_DNA"/>
</dbReference>
<keyword evidence="1" id="KW-0812">Transmembrane</keyword>
<dbReference type="Proteomes" id="UP000237229">
    <property type="component" value="Unassembled WGS sequence"/>
</dbReference>
<proteinExistence type="predicted"/>
<accession>A0ABX4ZVI5</accession>